<dbReference type="InterPro" id="IPR003660">
    <property type="entry name" value="HAMP_dom"/>
</dbReference>
<keyword evidence="11 14" id="KW-1133">Transmembrane helix</keyword>
<dbReference type="Pfam" id="PF02518">
    <property type="entry name" value="HATPase_c"/>
    <property type="match status" value="1"/>
</dbReference>
<keyword evidence="13 14" id="KW-0472">Membrane</keyword>
<gene>
    <name evidence="17" type="ORF">M5G11_05135</name>
</gene>
<keyword evidence="4 14" id="KW-0997">Cell inner membrane</keyword>
<evidence type="ECO:0000256" key="2">
    <source>
        <dbReference type="ARBA" id="ARBA00004533"/>
    </source>
</evidence>
<dbReference type="Gene3D" id="3.30.565.10">
    <property type="entry name" value="Histidine kinase-like ATPase, C-terminal domain"/>
    <property type="match status" value="1"/>
</dbReference>
<feature type="domain" description="HAMP" evidence="16">
    <location>
        <begin position="187"/>
        <end position="240"/>
    </location>
</feature>
<dbReference type="NCBIfam" id="TIGR01386">
    <property type="entry name" value="cztS_silS_copS"/>
    <property type="match status" value="1"/>
</dbReference>
<evidence type="ECO:0000256" key="6">
    <source>
        <dbReference type="ARBA" id="ARBA00022679"/>
    </source>
</evidence>
<evidence type="ECO:0000256" key="1">
    <source>
        <dbReference type="ARBA" id="ARBA00000085"/>
    </source>
</evidence>
<dbReference type="PROSITE" id="PS50109">
    <property type="entry name" value="HIS_KIN"/>
    <property type="match status" value="1"/>
</dbReference>
<dbReference type="Gene3D" id="1.10.287.130">
    <property type="match status" value="1"/>
</dbReference>
<dbReference type="InterPro" id="IPR036097">
    <property type="entry name" value="HisK_dim/P_sf"/>
</dbReference>
<evidence type="ECO:0000256" key="12">
    <source>
        <dbReference type="ARBA" id="ARBA00023012"/>
    </source>
</evidence>
<dbReference type="PANTHER" id="PTHR45436:SF3">
    <property type="entry name" value="SENSOR HISTIDINE KINASE HPRS"/>
    <property type="match status" value="1"/>
</dbReference>
<evidence type="ECO:0000256" key="13">
    <source>
        <dbReference type="ARBA" id="ARBA00023136"/>
    </source>
</evidence>
<dbReference type="PRINTS" id="PR00344">
    <property type="entry name" value="BCTRLSENSOR"/>
</dbReference>
<dbReference type="CDD" id="cd06225">
    <property type="entry name" value="HAMP"/>
    <property type="match status" value="1"/>
</dbReference>
<evidence type="ECO:0000313" key="18">
    <source>
        <dbReference type="Proteomes" id="UP001148203"/>
    </source>
</evidence>
<evidence type="ECO:0000259" key="16">
    <source>
        <dbReference type="PROSITE" id="PS50885"/>
    </source>
</evidence>
<dbReference type="Pfam" id="PF00672">
    <property type="entry name" value="HAMP"/>
    <property type="match status" value="1"/>
</dbReference>
<keyword evidence="18" id="KW-1185">Reference proteome</keyword>
<dbReference type="InterPro" id="IPR004358">
    <property type="entry name" value="Sig_transdc_His_kin-like_C"/>
</dbReference>
<sequence>MRSTRLSLRLGLSVSLMGAALVVLLAGLAVLALDHELDSRAGKILARKMEQIEHSLAADLKANDLASRAHPLLDLVMGHDDLSLNIVAQTGRHSGLLSLGPALESESLRQVPASSTLRYSEWTDSNGDNLLTAAKLMKLQDGTPVRVLLTVNRADDRGLLQAYLRSTVIALPLLLLLIGFAAWKLVQRGLAPLRRFRRIAGQVSAQDLGHRLPEEDLPQELRELAQAINVMLGRLDGGVQQLSQFSDDLAHELRTPISNLMGKAQVTLSRTRSVEDYRTALEDSIEELTRLNRIITDMLFLAQVDQPTTQIQLKPVALADEVARIAELFSISAEARGIELRVQGWGTVQADRLMVQRALSNLLSNAIRYGAADQPIDVGIELRDNTLQCWVQNRGPGIAAGHLPHLFERFYRAGSGRSRLEGGTGLGLAIVKSIMQVHGGRVEVSNAPEGPTRFSLVFAV</sequence>
<dbReference type="InterPro" id="IPR050428">
    <property type="entry name" value="TCS_sensor_his_kinase"/>
</dbReference>
<evidence type="ECO:0000256" key="9">
    <source>
        <dbReference type="ARBA" id="ARBA00022777"/>
    </source>
</evidence>
<dbReference type="SUPFAM" id="SSF47384">
    <property type="entry name" value="Homodimeric domain of signal transducing histidine kinase"/>
    <property type="match status" value="1"/>
</dbReference>
<accession>A0ABT5NP13</accession>
<protein>
    <recommendedName>
        <fullName evidence="14">Sensor protein</fullName>
        <ecNumber evidence="14">2.7.13.3</ecNumber>
    </recommendedName>
</protein>
<keyword evidence="6 14" id="KW-0808">Transferase</keyword>
<dbReference type="SMART" id="SM00304">
    <property type="entry name" value="HAMP"/>
    <property type="match status" value="1"/>
</dbReference>
<keyword evidence="7 14" id="KW-0812">Transmembrane</keyword>
<evidence type="ECO:0000259" key="15">
    <source>
        <dbReference type="PROSITE" id="PS50109"/>
    </source>
</evidence>
<keyword evidence="8 14" id="KW-0547">Nucleotide-binding</keyword>
<dbReference type="InterPro" id="IPR036890">
    <property type="entry name" value="HATPase_C_sf"/>
</dbReference>
<evidence type="ECO:0000256" key="3">
    <source>
        <dbReference type="ARBA" id="ARBA00022475"/>
    </source>
</evidence>
<feature type="domain" description="Histidine kinase" evidence="15">
    <location>
        <begin position="248"/>
        <end position="460"/>
    </location>
</feature>
<dbReference type="EMBL" id="JAMDGY010000014">
    <property type="protein sequence ID" value="MDD0989915.1"/>
    <property type="molecule type" value="Genomic_DNA"/>
</dbReference>
<dbReference type="PROSITE" id="PS50885">
    <property type="entry name" value="HAMP"/>
    <property type="match status" value="1"/>
</dbReference>
<dbReference type="Proteomes" id="UP001148203">
    <property type="component" value="Unassembled WGS sequence"/>
</dbReference>
<dbReference type="InterPro" id="IPR005467">
    <property type="entry name" value="His_kinase_dom"/>
</dbReference>
<dbReference type="PANTHER" id="PTHR45436">
    <property type="entry name" value="SENSOR HISTIDINE KINASE YKOH"/>
    <property type="match status" value="1"/>
</dbReference>
<keyword evidence="3 14" id="KW-1003">Cell membrane</keyword>
<organism evidence="17 18">
    <name type="scientific">Pseudomonas fontis</name>
    <dbReference type="NCBI Taxonomy" id="2942633"/>
    <lineage>
        <taxon>Bacteria</taxon>
        <taxon>Pseudomonadati</taxon>
        <taxon>Pseudomonadota</taxon>
        <taxon>Gammaproteobacteria</taxon>
        <taxon>Pseudomonadales</taxon>
        <taxon>Pseudomonadaceae</taxon>
        <taxon>Pseudomonas</taxon>
    </lineage>
</organism>
<keyword evidence="10 14" id="KW-0067">ATP-binding</keyword>
<reference evidence="17 18" key="1">
    <citation type="submission" date="2022-05" db="EMBL/GenBank/DDBJ databases">
        <title>Novel Pseudomonas spp. Isolated from a Rainbow Trout Aquaculture Facility.</title>
        <authorList>
            <person name="Testerman T."/>
            <person name="Graf J."/>
        </authorList>
    </citation>
    <scope>NUCLEOTIDE SEQUENCE [LARGE SCALE GENOMIC DNA]</scope>
    <source>
        <strain evidence="17 18">ID681</strain>
    </source>
</reference>
<dbReference type="Pfam" id="PF00512">
    <property type="entry name" value="HisKA"/>
    <property type="match status" value="1"/>
</dbReference>
<evidence type="ECO:0000256" key="5">
    <source>
        <dbReference type="ARBA" id="ARBA00022553"/>
    </source>
</evidence>
<dbReference type="RefSeq" id="WP_273910823.1">
    <property type="nucleotide sequence ID" value="NZ_JAMDGX010000035.1"/>
</dbReference>
<evidence type="ECO:0000256" key="11">
    <source>
        <dbReference type="ARBA" id="ARBA00022989"/>
    </source>
</evidence>
<dbReference type="SUPFAM" id="SSF55874">
    <property type="entry name" value="ATPase domain of HSP90 chaperone/DNA topoisomerase II/histidine kinase"/>
    <property type="match status" value="1"/>
</dbReference>
<dbReference type="SMART" id="SM00387">
    <property type="entry name" value="HATPase_c"/>
    <property type="match status" value="1"/>
</dbReference>
<dbReference type="GO" id="GO:0004673">
    <property type="term" value="F:protein histidine kinase activity"/>
    <property type="evidence" value="ECO:0007669"/>
    <property type="project" value="UniProtKB-EC"/>
</dbReference>
<evidence type="ECO:0000256" key="7">
    <source>
        <dbReference type="ARBA" id="ARBA00022692"/>
    </source>
</evidence>
<comment type="catalytic activity">
    <reaction evidence="1 14">
        <text>ATP + protein L-histidine = ADP + protein N-phospho-L-histidine.</text>
        <dbReference type="EC" id="2.7.13.3"/>
    </reaction>
</comment>
<dbReference type="SUPFAM" id="SSF158472">
    <property type="entry name" value="HAMP domain-like"/>
    <property type="match status" value="1"/>
</dbReference>
<evidence type="ECO:0000256" key="10">
    <source>
        <dbReference type="ARBA" id="ARBA00022840"/>
    </source>
</evidence>
<feature type="transmembrane region" description="Helical" evidence="14">
    <location>
        <begin position="162"/>
        <end position="186"/>
    </location>
</feature>
<proteinExistence type="predicted"/>
<evidence type="ECO:0000256" key="14">
    <source>
        <dbReference type="RuleBase" id="RU364088"/>
    </source>
</evidence>
<evidence type="ECO:0000256" key="8">
    <source>
        <dbReference type="ARBA" id="ARBA00022741"/>
    </source>
</evidence>
<dbReference type="InterPro" id="IPR003594">
    <property type="entry name" value="HATPase_dom"/>
</dbReference>
<keyword evidence="5" id="KW-0597">Phosphoprotein</keyword>
<comment type="caution">
    <text evidence="17">The sequence shown here is derived from an EMBL/GenBank/DDBJ whole genome shotgun (WGS) entry which is preliminary data.</text>
</comment>
<dbReference type="CDD" id="cd00082">
    <property type="entry name" value="HisKA"/>
    <property type="match status" value="1"/>
</dbReference>
<evidence type="ECO:0000256" key="4">
    <source>
        <dbReference type="ARBA" id="ARBA00022519"/>
    </source>
</evidence>
<evidence type="ECO:0000313" key="17">
    <source>
        <dbReference type="EMBL" id="MDD0989915.1"/>
    </source>
</evidence>
<comment type="subcellular location">
    <subcellularLocation>
        <location evidence="2 14">Cell inner membrane</location>
    </subcellularLocation>
</comment>
<keyword evidence="12 14" id="KW-0902">Two-component regulatory system</keyword>
<dbReference type="InterPro" id="IPR003661">
    <property type="entry name" value="HisK_dim/P_dom"/>
</dbReference>
<keyword evidence="9 14" id="KW-0418">Kinase</keyword>
<name>A0ABT5NP13_9PSED</name>
<dbReference type="InterPro" id="IPR006290">
    <property type="entry name" value="CztS_silS_copS"/>
</dbReference>
<dbReference type="CDD" id="cd00075">
    <property type="entry name" value="HATPase"/>
    <property type="match status" value="1"/>
</dbReference>
<comment type="function">
    <text evidence="14">Member of a two-component regulatory system.</text>
</comment>
<dbReference type="EC" id="2.7.13.3" evidence="14"/>
<dbReference type="SMART" id="SM00388">
    <property type="entry name" value="HisKA"/>
    <property type="match status" value="1"/>
</dbReference>
<dbReference type="Gene3D" id="6.10.340.10">
    <property type="match status" value="1"/>
</dbReference>